<feature type="domain" description="Pepco" evidence="1">
    <location>
        <begin position="29"/>
        <end position="117"/>
    </location>
</feature>
<keyword evidence="3" id="KW-1185">Reference proteome</keyword>
<accession>A0A7X6K7K7</accession>
<evidence type="ECO:0000313" key="2">
    <source>
        <dbReference type="EMBL" id="NKX56594.1"/>
    </source>
</evidence>
<proteinExistence type="predicted"/>
<dbReference type="InterPro" id="IPR056947">
    <property type="entry name" value="Pepco_dom"/>
</dbReference>
<name>A0A7X6K7K7_9MICC</name>
<evidence type="ECO:0000259" key="1">
    <source>
        <dbReference type="Pfam" id="PF24393"/>
    </source>
</evidence>
<dbReference type="Proteomes" id="UP000544090">
    <property type="component" value="Unassembled WGS sequence"/>
</dbReference>
<reference evidence="2 3" key="1">
    <citation type="submission" date="2020-04" db="EMBL/GenBank/DDBJ databases">
        <title>Arthrobacter sp. nov.</title>
        <authorList>
            <person name="Liu S."/>
        </authorList>
    </citation>
    <scope>NUCLEOTIDE SEQUENCE [LARGE SCALE GENOMIC DNA]</scope>
    <source>
        <strain evidence="2 3">E918</strain>
    </source>
</reference>
<comment type="caution">
    <text evidence="2">The sequence shown here is derived from an EMBL/GenBank/DDBJ whole genome shotgun (WGS) entry which is preliminary data.</text>
</comment>
<sequence>MSENPARGRTLAILVAEEQKELAPPLPPTSGMAQQHGPGQWLRKWVVKDKKLDLSSVQEQLERVQSEVGEILEGLDTESKHGFGLAEVEVQVGISASGNLGVVSAGVEASLTLIYTR</sequence>
<dbReference type="Pfam" id="PF24393">
    <property type="entry name" value="Pepco"/>
    <property type="match status" value="1"/>
</dbReference>
<evidence type="ECO:0000313" key="3">
    <source>
        <dbReference type="Proteomes" id="UP000544090"/>
    </source>
</evidence>
<dbReference type="AlphaFoldDB" id="A0A7X6K7K7"/>
<dbReference type="RefSeq" id="WP_168488976.1">
    <property type="nucleotide sequence ID" value="NZ_JAAZSQ010000028.1"/>
</dbReference>
<organism evidence="2 3">
    <name type="scientific">Arthrobacter mobilis</name>
    <dbReference type="NCBI Taxonomy" id="2724944"/>
    <lineage>
        <taxon>Bacteria</taxon>
        <taxon>Bacillati</taxon>
        <taxon>Actinomycetota</taxon>
        <taxon>Actinomycetes</taxon>
        <taxon>Micrococcales</taxon>
        <taxon>Micrococcaceae</taxon>
        <taxon>Arthrobacter</taxon>
    </lineage>
</organism>
<protein>
    <recommendedName>
        <fullName evidence="1">Pepco domain-containing protein</fullName>
    </recommendedName>
</protein>
<dbReference type="EMBL" id="JAAZSQ010000028">
    <property type="protein sequence ID" value="NKX56594.1"/>
    <property type="molecule type" value="Genomic_DNA"/>
</dbReference>
<gene>
    <name evidence="2" type="ORF">HGG74_19110</name>
</gene>